<name>A0A7X2NHB5_9FIRM</name>
<dbReference type="PANTHER" id="PTHR39453">
    <property type="entry name" value="PHOSPHATE PROPANOYLTRANSFERASE"/>
    <property type="match status" value="1"/>
</dbReference>
<keyword evidence="8" id="KW-0012">Acyltransferase</keyword>
<evidence type="ECO:0000256" key="6">
    <source>
        <dbReference type="ARBA" id="ARBA00022723"/>
    </source>
</evidence>
<dbReference type="AlphaFoldDB" id="A0A7X2NHB5"/>
<dbReference type="PANTHER" id="PTHR39453:SF1">
    <property type="entry name" value="PHOSPHATE PROPANOYLTRANSFERASE"/>
    <property type="match status" value="1"/>
</dbReference>
<evidence type="ECO:0000313" key="13">
    <source>
        <dbReference type="EMBL" id="MSS20405.1"/>
    </source>
</evidence>
<comment type="similarity">
    <text evidence="2">Belongs to the PduL family.</text>
</comment>
<proteinExistence type="inferred from homology"/>
<organism evidence="13 14">
    <name type="scientific">Pseudoramibacter porci</name>
    <dbReference type="NCBI Taxonomy" id="2606631"/>
    <lineage>
        <taxon>Bacteria</taxon>
        <taxon>Bacillati</taxon>
        <taxon>Bacillota</taxon>
        <taxon>Clostridia</taxon>
        <taxon>Eubacteriales</taxon>
        <taxon>Eubacteriaceae</taxon>
        <taxon>Pseudoramibacter</taxon>
    </lineage>
</organism>
<evidence type="ECO:0000256" key="12">
    <source>
        <dbReference type="ARBA" id="ARBA00047589"/>
    </source>
</evidence>
<accession>A0A7X2NHB5</accession>
<dbReference type="GO" id="GO:0046872">
    <property type="term" value="F:metal ion binding"/>
    <property type="evidence" value="ECO:0007669"/>
    <property type="project" value="UniProtKB-KW"/>
</dbReference>
<reference evidence="13 14" key="1">
    <citation type="submission" date="2019-08" db="EMBL/GenBank/DDBJ databases">
        <title>In-depth cultivation of the pig gut microbiome towards novel bacterial diversity and tailored functional studies.</title>
        <authorList>
            <person name="Wylensek D."/>
            <person name="Hitch T.C.A."/>
            <person name="Clavel T."/>
        </authorList>
    </citation>
    <scope>NUCLEOTIDE SEQUENCE [LARGE SCALE GENOMIC DNA]</scope>
    <source>
        <strain evidence="13 14">RF-744-FAT-4</strain>
    </source>
</reference>
<evidence type="ECO:0000256" key="5">
    <source>
        <dbReference type="ARBA" id="ARBA00022679"/>
    </source>
</evidence>
<dbReference type="Pfam" id="PF06130">
    <property type="entry name" value="PTAC"/>
    <property type="match status" value="1"/>
</dbReference>
<evidence type="ECO:0000256" key="3">
    <source>
        <dbReference type="ARBA" id="ARBA00012206"/>
    </source>
</evidence>
<evidence type="ECO:0000256" key="7">
    <source>
        <dbReference type="ARBA" id="ARBA00022833"/>
    </source>
</evidence>
<evidence type="ECO:0000256" key="1">
    <source>
        <dbReference type="ARBA" id="ARBA00001947"/>
    </source>
</evidence>
<comment type="catalytic activity">
    <reaction evidence="12">
        <text>propanoyl-CoA + phosphate = propanoyl phosphate + CoA</text>
        <dbReference type="Rhea" id="RHEA:28046"/>
        <dbReference type="ChEBI" id="CHEBI:43474"/>
        <dbReference type="ChEBI" id="CHEBI:57287"/>
        <dbReference type="ChEBI" id="CHEBI:57392"/>
        <dbReference type="ChEBI" id="CHEBI:58933"/>
        <dbReference type="EC" id="2.3.1.222"/>
    </reaction>
</comment>
<gene>
    <name evidence="13" type="ORF">FYJ52_08350</name>
</gene>
<evidence type="ECO:0000256" key="8">
    <source>
        <dbReference type="ARBA" id="ARBA00023315"/>
    </source>
</evidence>
<dbReference type="EC" id="2.3.1.222" evidence="3"/>
<keyword evidence="6" id="KW-0479">Metal-binding</keyword>
<dbReference type="EMBL" id="VUMO01000012">
    <property type="protein sequence ID" value="MSS20405.1"/>
    <property type="molecule type" value="Genomic_DNA"/>
</dbReference>
<evidence type="ECO:0000256" key="2">
    <source>
        <dbReference type="ARBA" id="ARBA00007342"/>
    </source>
</evidence>
<dbReference type="InterPro" id="IPR008300">
    <property type="entry name" value="PTAC"/>
</dbReference>
<sequence length="217" mass="23526">MYDEKQISQMVQIVLEAFQKAQKCEASPDLITLGIPSAHIYCSQKTVEQLFGSHATLTRAKDLNSFYYEEGVAISGPKGSTHGYIFGPLLDDDQDPVIELSRSESEAIGVDAPVRESKDDYQSAACRIVGPAGAVACEKGAIIPRRSVNLPTYIADQLQLKEKDTVSVDSRGVDGTIFENVLVHVTEDGRHELMLTGDEAKAAGLKKGSSVKIVIKK</sequence>
<evidence type="ECO:0000313" key="14">
    <source>
        <dbReference type="Proteomes" id="UP000461754"/>
    </source>
</evidence>
<keyword evidence="14" id="KW-1185">Reference proteome</keyword>
<evidence type="ECO:0000256" key="9">
    <source>
        <dbReference type="ARBA" id="ARBA00030044"/>
    </source>
</evidence>
<comment type="caution">
    <text evidence="13">The sequence shown here is derived from an EMBL/GenBank/DDBJ whole genome shotgun (WGS) entry which is preliminary data.</text>
</comment>
<keyword evidence="7" id="KW-0862">Zinc</keyword>
<evidence type="ECO:0000256" key="10">
    <source>
        <dbReference type="ARBA" id="ARBA00030939"/>
    </source>
</evidence>
<dbReference type="Proteomes" id="UP000461754">
    <property type="component" value="Unassembled WGS sequence"/>
</dbReference>
<comment type="cofactor">
    <cofactor evidence="1">
        <name>Zn(2+)</name>
        <dbReference type="ChEBI" id="CHEBI:29105"/>
    </cofactor>
</comment>
<evidence type="ECO:0000256" key="4">
    <source>
        <dbReference type="ARBA" id="ARBA00020837"/>
    </source>
</evidence>
<protein>
    <recommendedName>
        <fullName evidence="4">Phosphate propanoyltransferase</fullName>
        <ecNumber evidence="3">2.3.1.222</ecNumber>
    </recommendedName>
    <alternativeName>
        <fullName evidence="10">Phosphate acyltransferase PduL</fullName>
    </alternativeName>
    <alternativeName>
        <fullName evidence="9">Phosphotransacylase PduL</fullName>
    </alternativeName>
    <alternativeName>
        <fullName evidence="11">Propanediol utilization protein PduL</fullName>
    </alternativeName>
</protein>
<dbReference type="GO" id="GO:0016747">
    <property type="term" value="F:acyltransferase activity, transferring groups other than amino-acyl groups"/>
    <property type="evidence" value="ECO:0007669"/>
    <property type="project" value="InterPro"/>
</dbReference>
<keyword evidence="5" id="KW-0808">Transferase</keyword>
<evidence type="ECO:0000256" key="11">
    <source>
        <dbReference type="ARBA" id="ARBA00033077"/>
    </source>
</evidence>
<dbReference type="RefSeq" id="WP_154576778.1">
    <property type="nucleotide sequence ID" value="NZ_VUMO01000012.1"/>
</dbReference>